<feature type="domain" description="ABC transporter" evidence="5">
    <location>
        <begin position="18"/>
        <end position="246"/>
    </location>
</feature>
<accession>A0A212LYR8</accession>
<dbReference type="InterPro" id="IPR003593">
    <property type="entry name" value="AAA+_ATPase"/>
</dbReference>
<reference evidence="6" key="1">
    <citation type="submission" date="2016-08" db="EMBL/GenBank/DDBJ databases">
        <authorList>
            <person name="Seilhamer J.J."/>
        </authorList>
    </citation>
    <scope>NUCLEOTIDE SEQUENCE</scope>
    <source>
        <strain evidence="6">86</strain>
    </source>
</reference>
<sequence>MSVSRTTLASHREPEAALVLHRLAKTYDKQEILRGISLTVAQGETFGLLGPNGAGKTTLMKLVAGLSRPDGGQLTIFGRDGGGERQGMKQRIALVAQENNLEREFTVQEALLTYARLYGVAKPRQRVEELVHKFNLTELCRKRVGVLSGGMARRLLIARALLPEPRLLLLDEPTVGLDPDVRQDIWAMIRGLVAAGTTIFMTTHYMEEAEQLCQRVALLKAGQIVAVDTPAGIKRLADAESGNDQQTTLETAFLRLIREGQA</sequence>
<evidence type="ECO:0000256" key="3">
    <source>
        <dbReference type="ARBA" id="ARBA00022741"/>
    </source>
</evidence>
<comment type="similarity">
    <text evidence="1">Belongs to the ABC transporter superfamily.</text>
</comment>
<dbReference type="Pfam" id="PF00005">
    <property type="entry name" value="ABC_tran"/>
    <property type="match status" value="1"/>
</dbReference>
<gene>
    <name evidence="6" type="ORF">KL86SPO_50442</name>
</gene>
<name>A0A212LYR8_9FIRM</name>
<dbReference type="PROSITE" id="PS00211">
    <property type="entry name" value="ABC_TRANSPORTER_1"/>
    <property type="match status" value="1"/>
</dbReference>
<dbReference type="AlphaFoldDB" id="A0A212LYR8"/>
<proteinExistence type="inferred from homology"/>
<evidence type="ECO:0000259" key="5">
    <source>
        <dbReference type="PROSITE" id="PS50893"/>
    </source>
</evidence>
<evidence type="ECO:0000313" key="6">
    <source>
        <dbReference type="EMBL" id="SCM82671.1"/>
    </source>
</evidence>
<keyword evidence="4 6" id="KW-0067">ATP-binding</keyword>
<dbReference type="InterPro" id="IPR027417">
    <property type="entry name" value="P-loop_NTPase"/>
</dbReference>
<dbReference type="Gene3D" id="3.40.50.300">
    <property type="entry name" value="P-loop containing nucleotide triphosphate hydrolases"/>
    <property type="match status" value="1"/>
</dbReference>
<keyword evidence="2" id="KW-0813">Transport</keyword>
<keyword evidence="3" id="KW-0547">Nucleotide-binding</keyword>
<dbReference type="SMART" id="SM00382">
    <property type="entry name" value="AAA"/>
    <property type="match status" value="1"/>
</dbReference>
<dbReference type="InterPro" id="IPR003439">
    <property type="entry name" value="ABC_transporter-like_ATP-bd"/>
</dbReference>
<dbReference type="PANTHER" id="PTHR42711">
    <property type="entry name" value="ABC TRANSPORTER ATP-BINDING PROTEIN"/>
    <property type="match status" value="1"/>
</dbReference>
<evidence type="ECO:0000256" key="4">
    <source>
        <dbReference type="ARBA" id="ARBA00022840"/>
    </source>
</evidence>
<organism evidence="6">
    <name type="scientific">uncultured Sporomusa sp</name>
    <dbReference type="NCBI Taxonomy" id="307249"/>
    <lineage>
        <taxon>Bacteria</taxon>
        <taxon>Bacillati</taxon>
        <taxon>Bacillota</taxon>
        <taxon>Negativicutes</taxon>
        <taxon>Selenomonadales</taxon>
        <taxon>Sporomusaceae</taxon>
        <taxon>Sporomusa</taxon>
        <taxon>environmental samples</taxon>
    </lineage>
</organism>
<dbReference type="RefSeq" id="WP_075756158.1">
    <property type="nucleotide sequence ID" value="NZ_LT608335.1"/>
</dbReference>
<dbReference type="SUPFAM" id="SSF52540">
    <property type="entry name" value="P-loop containing nucleoside triphosphate hydrolases"/>
    <property type="match status" value="1"/>
</dbReference>
<dbReference type="InterPro" id="IPR050763">
    <property type="entry name" value="ABC_transporter_ATP-binding"/>
</dbReference>
<dbReference type="InterPro" id="IPR017871">
    <property type="entry name" value="ABC_transporter-like_CS"/>
</dbReference>
<dbReference type="PANTHER" id="PTHR42711:SF5">
    <property type="entry name" value="ABC TRANSPORTER ATP-BINDING PROTEIN NATA"/>
    <property type="match status" value="1"/>
</dbReference>
<dbReference type="PROSITE" id="PS50893">
    <property type="entry name" value="ABC_TRANSPORTER_2"/>
    <property type="match status" value="1"/>
</dbReference>
<dbReference type="GO" id="GO:0016887">
    <property type="term" value="F:ATP hydrolysis activity"/>
    <property type="evidence" value="ECO:0007669"/>
    <property type="project" value="InterPro"/>
</dbReference>
<evidence type="ECO:0000256" key="1">
    <source>
        <dbReference type="ARBA" id="ARBA00005417"/>
    </source>
</evidence>
<dbReference type="EMBL" id="FMJE01000005">
    <property type="protein sequence ID" value="SCM82671.1"/>
    <property type="molecule type" value="Genomic_DNA"/>
</dbReference>
<protein>
    <submittedName>
        <fullName evidence="6">Nod factor export ATP-binding protein I</fullName>
    </submittedName>
</protein>
<evidence type="ECO:0000256" key="2">
    <source>
        <dbReference type="ARBA" id="ARBA00022448"/>
    </source>
</evidence>
<dbReference type="GO" id="GO:0005524">
    <property type="term" value="F:ATP binding"/>
    <property type="evidence" value="ECO:0007669"/>
    <property type="project" value="UniProtKB-KW"/>
</dbReference>